<dbReference type="PANTHER" id="PTHR33406">
    <property type="entry name" value="MEMBRANE PROTEIN MJ1562-RELATED"/>
    <property type="match status" value="1"/>
</dbReference>
<evidence type="ECO:0000256" key="5">
    <source>
        <dbReference type="ARBA" id="ARBA00022989"/>
    </source>
</evidence>
<dbReference type="InterPro" id="IPR000731">
    <property type="entry name" value="SSD"/>
</dbReference>
<comment type="caution">
    <text evidence="9">The sequence shown here is derived from an EMBL/GenBank/DDBJ whole genome shotgun (WGS) entry which is preliminary data.</text>
</comment>
<feature type="transmembrane region" description="Helical" evidence="7">
    <location>
        <begin position="640"/>
        <end position="662"/>
    </location>
</feature>
<organism evidence="9 10">
    <name type="scientific">Actinoalloteichus caeruleus DSM 43889</name>
    <dbReference type="NCBI Taxonomy" id="1120930"/>
    <lineage>
        <taxon>Bacteria</taxon>
        <taxon>Bacillati</taxon>
        <taxon>Actinomycetota</taxon>
        <taxon>Actinomycetes</taxon>
        <taxon>Pseudonocardiales</taxon>
        <taxon>Pseudonocardiaceae</taxon>
        <taxon>Actinoalloteichus</taxon>
        <taxon>Actinoalloteichus cyanogriseus</taxon>
    </lineage>
</organism>
<proteinExistence type="inferred from homology"/>
<evidence type="ECO:0000256" key="7">
    <source>
        <dbReference type="SAM" id="Phobius"/>
    </source>
</evidence>
<dbReference type="EMBL" id="AUBJ02000001">
    <property type="protein sequence ID" value="MCP2330028.1"/>
    <property type="molecule type" value="Genomic_DNA"/>
</dbReference>
<dbReference type="Gene3D" id="1.20.1640.10">
    <property type="entry name" value="Multidrug efflux transporter AcrB transmembrane domain"/>
    <property type="match status" value="2"/>
</dbReference>
<feature type="transmembrane region" description="Helical" evidence="7">
    <location>
        <begin position="540"/>
        <end position="559"/>
    </location>
</feature>
<feature type="transmembrane region" description="Helical" evidence="7">
    <location>
        <begin position="211"/>
        <end position="232"/>
    </location>
</feature>
<comment type="similarity">
    <text evidence="2">Belongs to the resistance-nodulation-cell division (RND) (TC 2.A.6) family. MmpL subfamily.</text>
</comment>
<dbReference type="InterPro" id="IPR004869">
    <property type="entry name" value="MMPL_dom"/>
</dbReference>
<evidence type="ECO:0000256" key="2">
    <source>
        <dbReference type="ARBA" id="ARBA00010157"/>
    </source>
</evidence>
<feature type="transmembrane region" description="Helical" evidence="7">
    <location>
        <begin position="244"/>
        <end position="266"/>
    </location>
</feature>
<accession>A0ABT1JCY1</accession>
<evidence type="ECO:0000256" key="3">
    <source>
        <dbReference type="ARBA" id="ARBA00022475"/>
    </source>
</evidence>
<gene>
    <name evidence="9" type="ORF">G443_000298</name>
</gene>
<feature type="transmembrane region" description="Helical" evidence="7">
    <location>
        <begin position="599"/>
        <end position="619"/>
    </location>
</feature>
<feature type="transmembrane region" description="Helical" evidence="7">
    <location>
        <begin position="320"/>
        <end position="342"/>
    </location>
</feature>
<feature type="transmembrane region" description="Helical" evidence="7">
    <location>
        <begin position="21"/>
        <end position="43"/>
    </location>
</feature>
<keyword evidence="4 7" id="KW-0812">Transmembrane</keyword>
<evidence type="ECO:0000256" key="6">
    <source>
        <dbReference type="ARBA" id="ARBA00023136"/>
    </source>
</evidence>
<evidence type="ECO:0000256" key="1">
    <source>
        <dbReference type="ARBA" id="ARBA00004651"/>
    </source>
</evidence>
<feature type="transmembrane region" description="Helical" evidence="7">
    <location>
        <begin position="566"/>
        <end position="587"/>
    </location>
</feature>
<dbReference type="SUPFAM" id="SSF82866">
    <property type="entry name" value="Multidrug efflux transporter AcrB transmembrane domain"/>
    <property type="match status" value="2"/>
</dbReference>
<keyword evidence="6 7" id="KW-0472">Membrane</keyword>
<keyword evidence="10" id="KW-1185">Reference proteome</keyword>
<dbReference type="Pfam" id="PF03176">
    <property type="entry name" value="MMPL"/>
    <property type="match status" value="2"/>
</dbReference>
<dbReference type="InterPro" id="IPR050545">
    <property type="entry name" value="Mycobact_MmpL"/>
</dbReference>
<dbReference type="PANTHER" id="PTHR33406:SF6">
    <property type="entry name" value="MEMBRANE PROTEIN YDGH-RELATED"/>
    <property type="match status" value="1"/>
</dbReference>
<evidence type="ECO:0000259" key="8">
    <source>
        <dbReference type="PROSITE" id="PS50156"/>
    </source>
</evidence>
<feature type="domain" description="SSD" evidence="8">
    <location>
        <begin position="569"/>
        <end position="697"/>
    </location>
</feature>
<evidence type="ECO:0000313" key="9">
    <source>
        <dbReference type="EMBL" id="MCP2330028.1"/>
    </source>
</evidence>
<comment type="subcellular location">
    <subcellularLocation>
        <location evidence="1">Cell membrane</location>
        <topology evidence="1">Multi-pass membrane protein</topology>
    </subcellularLocation>
</comment>
<keyword evidence="5 7" id="KW-1133">Transmembrane helix</keyword>
<feature type="transmembrane region" description="Helical" evidence="7">
    <location>
        <begin position="186"/>
        <end position="204"/>
    </location>
</feature>
<feature type="transmembrane region" description="Helical" evidence="7">
    <location>
        <begin position="287"/>
        <end position="308"/>
    </location>
</feature>
<sequence length="728" mass="76040">MSPAGPTRPSHDERTTRRTRLRWLLPALLILGWLGVVTIAGPYGGRLSEVQQNDSAAFLPETAESTEVAAFQREISGDQPLPAVVVAERDGRLTDADLAFLGERSEEIAVMDGVDAPPSPPIPSEDGHAARLFVPLANGGDAEPKEVVEDIRRLLAEDRPDGLDIHLTGPAGIIADLTAAFAGIDGLLLLVAAGVVAVILVIVYRSPLLPLTVLVSSTFALVVAVVVVYFLATNGWVTLNGQSQGILFILVFGAATDYALLLVARYREELGSTESTWTAMRRAWRATVEPVLASAGTVIAGLLCLLFSDLSSNSSLGPVAAVGIAASVLAALTFLPAALVLLGRRAFWPFRPEAGAIGRRGLWQRIADMVAARPRRFWVGTTLVLLVGAAFMPQLRATGTSETEVFLTSVESVAGEEALARHFPGGSGLPTVVVTEADRLDEVLAATESVDGVSEVSVLGATDPSAPPSGPPADGPADPVVLDGRAAVEAVLDHPVDSDAAVDTVRELREVLAGVEGANALVGGPTASQLDTQETATRDLVVIVPIVLVVIFAILALLLRALLAPLLLIATVVLSLAATLGVGALLFNHVLDFPGADPSVPLFAFVFLVALGIDYNIFLMTRVREESVTKGTRVGTVRGLAVTGGVITSAGLVLAATFSALVVIPLLFLAQLAFLVAFGVLVDTLLVRSLLVPALTLDIGSRVWWPSRLASGRTEEAAPEPAPTGEQG</sequence>
<reference evidence="9 10" key="1">
    <citation type="submission" date="2022-06" db="EMBL/GenBank/DDBJ databases">
        <title>Genomic Encyclopedia of Type Strains, Phase I: the one thousand microbial genomes (KMG-I) project.</title>
        <authorList>
            <person name="Kyrpides N."/>
        </authorList>
    </citation>
    <scope>NUCLEOTIDE SEQUENCE [LARGE SCALE GENOMIC DNA]</scope>
    <source>
        <strain evidence="9 10">DSM 43889</strain>
    </source>
</reference>
<evidence type="ECO:0000313" key="10">
    <source>
        <dbReference type="Proteomes" id="UP000791080"/>
    </source>
</evidence>
<protein>
    <submittedName>
        <fullName evidence="9">Drug exporter of the RND superfamily</fullName>
    </submittedName>
</protein>
<dbReference type="PROSITE" id="PS50156">
    <property type="entry name" value="SSD"/>
    <property type="match status" value="1"/>
</dbReference>
<name>A0ABT1JCY1_ACTCY</name>
<evidence type="ECO:0000256" key="4">
    <source>
        <dbReference type="ARBA" id="ARBA00022692"/>
    </source>
</evidence>
<feature type="transmembrane region" description="Helical" evidence="7">
    <location>
        <begin position="377"/>
        <end position="395"/>
    </location>
</feature>
<dbReference type="RefSeq" id="WP_051314196.1">
    <property type="nucleotide sequence ID" value="NZ_AUBJ02000001.1"/>
</dbReference>
<dbReference type="Proteomes" id="UP000791080">
    <property type="component" value="Unassembled WGS sequence"/>
</dbReference>
<feature type="transmembrane region" description="Helical" evidence="7">
    <location>
        <begin position="668"/>
        <end position="687"/>
    </location>
</feature>
<keyword evidence="3" id="KW-1003">Cell membrane</keyword>